<dbReference type="AlphaFoldDB" id="A0A848AVD9"/>
<sequence>MNCDTVELLPNPAFLMQSMRHIGYTLETALADIIDNSIAAEASVISVQYRWNDANPWIAIIDDGCGMSSEGIKEAMRFGGEICPTENRSSSDLGRFGLGLKTASLSQCKRLTVISKQNGSVSSCIWDVDALAEAAAPKWNALLPSVEMLKKDPVIEKLLHRLDEISSGTIVIWQKLDNLSVASKKGSAESNFAEAMVRASEHMGLVFHRFFVMEKGSKVIKIDFNGTVVEGMNPFGMAVPARQELQDETITLEGQKIEIQPFILPHHSKVSKKDYEKYGGEDGYLHNQGFYVYRNRRLIIKGTWFRIIPKTELHKLIRIRIDIPNSLDHLWQLDVKKSNASPPLAVLNRLKELLPSLSDRGKRPYTKRGSRAISDVVYIWRREFANNKVSYVINEEHPFVKTLVTNENGEVDSQKLSYLRIISGAFPAESFHVDVNNDTKTVIVSAAQQDEMENAVRKLISSCREMGLEKAAIWDMMCKNELPVSKERQEELLEEEFNG</sequence>
<dbReference type="Pfam" id="PF13589">
    <property type="entry name" value="HATPase_c_3"/>
    <property type="match status" value="1"/>
</dbReference>
<keyword evidence="1" id="KW-0067">ATP-binding</keyword>
<accession>A0A848AVD9</accession>
<evidence type="ECO:0000313" key="1">
    <source>
        <dbReference type="EMBL" id="NMD85179.1"/>
    </source>
</evidence>
<reference evidence="1 2" key="1">
    <citation type="submission" date="2020-04" db="EMBL/GenBank/DDBJ databases">
        <authorList>
            <person name="Hitch T.C.A."/>
            <person name="Wylensek D."/>
            <person name="Clavel T."/>
        </authorList>
    </citation>
    <scope>NUCLEOTIDE SEQUENCE [LARGE SCALE GENOMIC DNA]</scope>
    <source>
        <strain evidence="1 2">COR2-253-APC-1A</strain>
    </source>
</reference>
<dbReference type="GO" id="GO:0005524">
    <property type="term" value="F:ATP binding"/>
    <property type="evidence" value="ECO:0007669"/>
    <property type="project" value="UniProtKB-KW"/>
</dbReference>
<protein>
    <submittedName>
        <fullName evidence="1">ATP-binding protein</fullName>
    </submittedName>
</protein>
<dbReference type="SUPFAM" id="SSF55874">
    <property type="entry name" value="ATPase domain of HSP90 chaperone/DNA topoisomerase II/histidine kinase"/>
    <property type="match status" value="1"/>
</dbReference>
<evidence type="ECO:0000313" key="2">
    <source>
        <dbReference type="Proteomes" id="UP000576225"/>
    </source>
</evidence>
<keyword evidence="1" id="KW-0547">Nucleotide-binding</keyword>
<dbReference type="RefSeq" id="WP_168961260.1">
    <property type="nucleotide sequence ID" value="NZ_JABAEW010000002.1"/>
</dbReference>
<dbReference type="Gene3D" id="3.30.565.10">
    <property type="entry name" value="Histidine kinase-like ATPase, C-terminal domain"/>
    <property type="match status" value="1"/>
</dbReference>
<dbReference type="Proteomes" id="UP000576225">
    <property type="component" value="Unassembled WGS sequence"/>
</dbReference>
<organism evidence="1 2">
    <name type="scientific">Victivallis vadensis</name>
    <dbReference type="NCBI Taxonomy" id="172901"/>
    <lineage>
        <taxon>Bacteria</taxon>
        <taxon>Pseudomonadati</taxon>
        <taxon>Lentisphaerota</taxon>
        <taxon>Lentisphaeria</taxon>
        <taxon>Victivallales</taxon>
        <taxon>Victivallaceae</taxon>
        <taxon>Victivallis</taxon>
    </lineage>
</organism>
<proteinExistence type="predicted"/>
<name>A0A848AVD9_9BACT</name>
<comment type="caution">
    <text evidence="1">The sequence shown here is derived from an EMBL/GenBank/DDBJ whole genome shotgun (WGS) entry which is preliminary data.</text>
</comment>
<dbReference type="EMBL" id="JABAEW010000002">
    <property type="protein sequence ID" value="NMD85179.1"/>
    <property type="molecule type" value="Genomic_DNA"/>
</dbReference>
<dbReference type="InterPro" id="IPR036890">
    <property type="entry name" value="HATPase_C_sf"/>
</dbReference>
<gene>
    <name evidence="1" type="ORF">HF882_01125</name>
</gene>